<keyword evidence="4" id="KW-1185">Reference proteome</keyword>
<feature type="compositionally biased region" description="Pro residues" evidence="1">
    <location>
        <begin position="75"/>
        <end position="87"/>
    </location>
</feature>
<accession>A0ABV8CHU8</accession>
<evidence type="ECO:0000313" key="3">
    <source>
        <dbReference type="EMBL" id="MFC3909895.1"/>
    </source>
</evidence>
<evidence type="ECO:0000256" key="2">
    <source>
        <dbReference type="SAM" id="SignalP"/>
    </source>
</evidence>
<feature type="signal peptide" evidence="2">
    <location>
        <begin position="1"/>
        <end position="20"/>
    </location>
</feature>
<organism evidence="3 4">
    <name type="scientific">Legionella dresdenensis</name>
    <dbReference type="NCBI Taxonomy" id="450200"/>
    <lineage>
        <taxon>Bacteria</taxon>
        <taxon>Pseudomonadati</taxon>
        <taxon>Pseudomonadota</taxon>
        <taxon>Gammaproteobacteria</taxon>
        <taxon>Legionellales</taxon>
        <taxon>Legionellaceae</taxon>
        <taxon>Legionella</taxon>
    </lineage>
</organism>
<dbReference type="InterPro" id="IPR021055">
    <property type="entry name" value="T4BSS_IcmL/DotI"/>
</dbReference>
<dbReference type="CDD" id="cd16385">
    <property type="entry name" value="IcmL"/>
    <property type="match status" value="1"/>
</dbReference>
<dbReference type="Pfam" id="PF11393">
    <property type="entry name" value="T4BSS_DotI_IcmL"/>
    <property type="match status" value="1"/>
</dbReference>
<gene>
    <name evidence="3" type="ORF">ACFORL_12530</name>
</gene>
<name>A0ABV8CHU8_9GAMM</name>
<evidence type="ECO:0000313" key="4">
    <source>
        <dbReference type="Proteomes" id="UP001595758"/>
    </source>
</evidence>
<reference evidence="4" key="1">
    <citation type="journal article" date="2019" name="Int. J. Syst. Evol. Microbiol.">
        <title>The Global Catalogue of Microorganisms (GCM) 10K type strain sequencing project: providing services to taxonomists for standard genome sequencing and annotation.</title>
        <authorList>
            <consortium name="The Broad Institute Genomics Platform"/>
            <consortium name="The Broad Institute Genome Sequencing Center for Infectious Disease"/>
            <person name="Wu L."/>
            <person name="Ma J."/>
        </authorList>
    </citation>
    <scope>NUCLEOTIDE SEQUENCE [LARGE SCALE GENOMIC DNA]</scope>
    <source>
        <strain evidence="4">CCUG 59858</strain>
    </source>
</reference>
<feature type="region of interest" description="Disordered" evidence="1">
    <location>
        <begin position="231"/>
        <end position="254"/>
    </location>
</feature>
<dbReference type="Proteomes" id="UP001595758">
    <property type="component" value="Unassembled WGS sequence"/>
</dbReference>
<evidence type="ECO:0000256" key="1">
    <source>
        <dbReference type="SAM" id="MobiDB-lite"/>
    </source>
</evidence>
<feature type="region of interest" description="Disordered" evidence="1">
    <location>
        <begin position="55"/>
        <end position="87"/>
    </location>
</feature>
<dbReference type="EMBL" id="JBHSAB010000031">
    <property type="protein sequence ID" value="MFC3909895.1"/>
    <property type="molecule type" value="Genomic_DNA"/>
</dbReference>
<proteinExistence type="predicted"/>
<protein>
    <submittedName>
        <fullName evidence="3">DotI/IcmL family type IV secretion protein</fullName>
    </submittedName>
</protein>
<keyword evidence="2" id="KW-0732">Signal</keyword>
<comment type="caution">
    <text evidence="3">The sequence shown here is derived from an EMBL/GenBank/DDBJ whole genome shotgun (WGS) entry which is preliminary data.</text>
</comment>
<feature type="compositionally biased region" description="Low complexity" evidence="1">
    <location>
        <begin position="57"/>
        <end position="74"/>
    </location>
</feature>
<sequence length="254" mass="26887">MKKTLLCSGLLALLSASAFAIQDHPATANYPKRTLEIAANKPTNTNIVTAEANITGPTTTTPAPVQQNPATAPANPQPVVTPQPATPAPVNCSYRTGEASHIDPNLVKQWTEKATQQAFDLDFSNLTQQLSALQTCFTDQGWQSFSDALEKSGNMKAITTEKLTVSSIISGTTSIIETKENQWKVNLPLQVVYQNDKEKLTQNLSVDVIVGRKLSGDLGIMQIIATPKTATPAAPAAPATAAPATQPTAPATQN</sequence>
<feature type="chain" id="PRO_5045770130" evidence="2">
    <location>
        <begin position="21"/>
        <end position="254"/>
    </location>
</feature>
<dbReference type="RefSeq" id="WP_382344559.1">
    <property type="nucleotide sequence ID" value="NZ_JBHSAB010000031.1"/>
</dbReference>